<dbReference type="RefSeq" id="WP_161084997.1">
    <property type="nucleotide sequence ID" value="NZ_WWCX01000035.1"/>
</dbReference>
<evidence type="ECO:0000313" key="4">
    <source>
        <dbReference type="Proteomes" id="UP000447355"/>
    </source>
</evidence>
<organism evidence="3 4">
    <name type="scientific">Duganella vulcania</name>
    <dbReference type="NCBI Taxonomy" id="2692166"/>
    <lineage>
        <taxon>Bacteria</taxon>
        <taxon>Pseudomonadati</taxon>
        <taxon>Pseudomonadota</taxon>
        <taxon>Betaproteobacteria</taxon>
        <taxon>Burkholderiales</taxon>
        <taxon>Oxalobacteraceae</taxon>
        <taxon>Telluria group</taxon>
        <taxon>Duganella</taxon>
    </lineage>
</organism>
<name>A0A845GR48_9BURK</name>
<evidence type="ECO:0000313" key="3">
    <source>
        <dbReference type="EMBL" id="MYM95910.1"/>
    </source>
</evidence>
<keyword evidence="2" id="KW-0732">Signal</keyword>
<dbReference type="Proteomes" id="UP000447355">
    <property type="component" value="Unassembled WGS sequence"/>
</dbReference>
<gene>
    <name evidence="3" type="ORF">GTP90_18790</name>
</gene>
<dbReference type="AlphaFoldDB" id="A0A845GR48"/>
<sequence>MSPRPIPITWTLAALALCSPLRAGDLNAETQKMFKDLSMIGNYTKPGAFRGQVFNTYSGGNLMLRAPNKTYQLIAIDLPEAHGGCAGIDAFGGAFSHISSAQLKDMLKNITSALPGIAFQLALDTVSPLLGSISSRFHQLAEMVNGQNKNSCSIATALVRNAAEATNLSTNKACQDIAVSLGIASDYADAEQRCKTDKPSILDSGRKSDDPGIKNKVPFTGNLTWQALKLAGTKLDDNERELIMSMVGTVIFANGRDPDPIPPTLTSISNLLYGQADAGGGQVTQQVLKCNNYDTCDAVTVDDGYKHTPFTTRVETLMRSISDKILSRSPIANDSAEVGFVNQTTEPVYRMLSVASISNSKNLAEDLIGRYREVIAADYAYVFLDKNLRVGLNALDKDFLLDQKQESKARDLRDRTTSLLAQLSREKSLYYQKVASMTAISTQIEQMERQLRTGMPQHVLDMLGRKTAWLR</sequence>
<protein>
    <submittedName>
        <fullName evidence="3">Conjugal transfer protein TraH</fullName>
    </submittedName>
</protein>
<feature type="region of interest" description="Disordered" evidence="1">
    <location>
        <begin position="196"/>
        <end position="215"/>
    </location>
</feature>
<feature type="signal peptide" evidence="2">
    <location>
        <begin position="1"/>
        <end position="23"/>
    </location>
</feature>
<dbReference type="Pfam" id="PF06122">
    <property type="entry name" value="TraH"/>
    <property type="match status" value="1"/>
</dbReference>
<evidence type="ECO:0000256" key="2">
    <source>
        <dbReference type="SAM" id="SignalP"/>
    </source>
</evidence>
<feature type="chain" id="PRO_5032320786" evidence="2">
    <location>
        <begin position="24"/>
        <end position="471"/>
    </location>
</feature>
<feature type="compositionally biased region" description="Basic and acidic residues" evidence="1">
    <location>
        <begin position="196"/>
        <end position="213"/>
    </location>
</feature>
<dbReference type="EMBL" id="WWCX01000035">
    <property type="protein sequence ID" value="MYM95910.1"/>
    <property type="molecule type" value="Genomic_DNA"/>
</dbReference>
<dbReference type="InterPro" id="IPR010927">
    <property type="entry name" value="T4SS_TraH"/>
</dbReference>
<comment type="caution">
    <text evidence="3">The sequence shown here is derived from an EMBL/GenBank/DDBJ whole genome shotgun (WGS) entry which is preliminary data.</text>
</comment>
<evidence type="ECO:0000256" key="1">
    <source>
        <dbReference type="SAM" id="MobiDB-lite"/>
    </source>
</evidence>
<reference evidence="3" key="1">
    <citation type="submission" date="2019-12" db="EMBL/GenBank/DDBJ databases">
        <title>Novel species isolated from a subtropical stream in China.</title>
        <authorList>
            <person name="Lu H."/>
        </authorList>
    </citation>
    <scope>NUCLEOTIDE SEQUENCE [LARGE SCALE GENOMIC DNA]</scope>
    <source>
        <strain evidence="3">FT81W</strain>
    </source>
</reference>
<proteinExistence type="predicted"/>
<accession>A0A845GR48</accession>